<feature type="signal peptide" evidence="2">
    <location>
        <begin position="1"/>
        <end position="16"/>
    </location>
</feature>
<name>A0A098LY15_UNEBI</name>
<accession>A0A098LY15</accession>
<proteinExistence type="predicted"/>
<feature type="region of interest" description="Disordered" evidence="1">
    <location>
        <begin position="63"/>
        <end position="118"/>
    </location>
</feature>
<keyword evidence="2" id="KW-0732">Signal</keyword>
<protein>
    <submittedName>
        <fullName evidence="3">Ubs_01 putative toxin</fullName>
    </submittedName>
</protein>
<organism evidence="3">
    <name type="scientific">Unedogemmula bisaya</name>
    <name type="common">Sea snail</name>
    <name type="synonym">Lophiotoma bisaya</name>
    <dbReference type="NCBI Taxonomy" id="746885"/>
    <lineage>
        <taxon>Eukaryota</taxon>
        <taxon>Metazoa</taxon>
        <taxon>Spiralia</taxon>
        <taxon>Lophotrochozoa</taxon>
        <taxon>Mollusca</taxon>
        <taxon>Gastropoda</taxon>
        <taxon>Caenogastropoda</taxon>
        <taxon>Neogastropoda</taxon>
        <taxon>Conoidea</taxon>
        <taxon>Turridae</taxon>
        <taxon>Unedogemmula</taxon>
    </lineage>
</organism>
<dbReference type="EMBL" id="GBQY01000001">
    <property type="protein sequence ID" value="JAC94856.1"/>
    <property type="molecule type" value="Transcribed_RNA"/>
</dbReference>
<feature type="compositionally biased region" description="Polar residues" evidence="1">
    <location>
        <begin position="85"/>
        <end position="102"/>
    </location>
</feature>
<reference evidence="3" key="2">
    <citation type="submission" date="2014-09" db="EMBL/GenBank/DDBJ databases">
        <authorList>
            <person name="Gonzales D.T.T."/>
            <person name="Saloma C.P."/>
        </authorList>
    </citation>
    <scope>NUCLEOTIDE SEQUENCE</scope>
    <source>
        <tissue evidence="3">Venom duct</tissue>
    </source>
</reference>
<reference evidence="3" key="1">
    <citation type="journal article" date="2014" name="Toxicon">
        <title>A bioinformatics survey for conotoxin-like sequences in three turrid snail venom duct transcriptomes.</title>
        <authorList>
            <person name="Gonzales D.T."/>
            <person name="Saloma C.P."/>
        </authorList>
    </citation>
    <scope>NUCLEOTIDE SEQUENCE</scope>
    <source>
        <tissue evidence="3">Venom duct</tissue>
    </source>
</reference>
<feature type="chain" id="PRO_5001945470" evidence="2">
    <location>
        <begin position="17"/>
        <end position="118"/>
    </location>
</feature>
<evidence type="ECO:0000313" key="3">
    <source>
        <dbReference type="EMBL" id="JAC94856.1"/>
    </source>
</evidence>
<sequence>MLRLILAVALVAACVAFPAAKDGPSPGFQKAFQNFNPNAAAGFGGNGMMGGAGMNPNMFNGAQGFQGFLPQPHQKRDSYQHGGYQHQQSFDNFQGSGGMNNDNSDDSFALRNFNNDGY</sequence>
<dbReference type="AlphaFoldDB" id="A0A098LY15"/>
<evidence type="ECO:0000256" key="2">
    <source>
        <dbReference type="SAM" id="SignalP"/>
    </source>
</evidence>
<evidence type="ECO:0000256" key="1">
    <source>
        <dbReference type="SAM" id="MobiDB-lite"/>
    </source>
</evidence>